<dbReference type="eggNOG" id="COG1051">
    <property type="taxonomic scope" value="Bacteria"/>
</dbReference>
<feature type="domain" description="Nudix hydrolase" evidence="5">
    <location>
        <begin position="2"/>
        <end position="136"/>
    </location>
</feature>
<dbReference type="PROSITE" id="PS51462">
    <property type="entry name" value="NUDIX"/>
    <property type="match status" value="1"/>
</dbReference>
<name>A0A031FTU2_9MICO</name>
<evidence type="ECO:0000256" key="4">
    <source>
        <dbReference type="RuleBase" id="RU003476"/>
    </source>
</evidence>
<comment type="cofactor">
    <cofactor evidence="1">
        <name>Mg(2+)</name>
        <dbReference type="ChEBI" id="CHEBI:18420"/>
    </cofactor>
</comment>
<dbReference type="PROSITE" id="PS00893">
    <property type="entry name" value="NUDIX_BOX"/>
    <property type="match status" value="1"/>
</dbReference>
<dbReference type="PATRIC" id="fig|273677.3.peg.1650"/>
<evidence type="ECO:0000313" key="7">
    <source>
        <dbReference type="Proteomes" id="UP000024001"/>
    </source>
</evidence>
<dbReference type="EMBL" id="JFYO01000005">
    <property type="protein sequence ID" value="EZP27677.1"/>
    <property type="molecule type" value="Genomic_DNA"/>
</dbReference>
<accession>A0A031FTU2</accession>
<dbReference type="PANTHER" id="PTHR43046">
    <property type="entry name" value="GDP-MANNOSE MANNOSYL HYDROLASE"/>
    <property type="match status" value="1"/>
</dbReference>
<organism evidence="6 7">
    <name type="scientific">Microbacterium oleivorans</name>
    <dbReference type="NCBI Taxonomy" id="273677"/>
    <lineage>
        <taxon>Bacteria</taxon>
        <taxon>Bacillati</taxon>
        <taxon>Actinomycetota</taxon>
        <taxon>Actinomycetes</taxon>
        <taxon>Micrococcales</taxon>
        <taxon>Microbacteriaceae</taxon>
        <taxon>Microbacterium</taxon>
    </lineage>
</organism>
<dbReference type="Proteomes" id="UP000024001">
    <property type="component" value="Unassembled WGS sequence"/>
</dbReference>
<dbReference type="PANTHER" id="PTHR43046:SF14">
    <property type="entry name" value="MUTT_NUDIX FAMILY PROTEIN"/>
    <property type="match status" value="1"/>
</dbReference>
<dbReference type="InterPro" id="IPR000086">
    <property type="entry name" value="NUDIX_hydrolase_dom"/>
</dbReference>
<evidence type="ECO:0000256" key="3">
    <source>
        <dbReference type="ARBA" id="ARBA00022801"/>
    </source>
</evidence>
<dbReference type="GO" id="GO:0016787">
    <property type="term" value="F:hydrolase activity"/>
    <property type="evidence" value="ECO:0007669"/>
    <property type="project" value="UniProtKB-KW"/>
</dbReference>
<dbReference type="RefSeq" id="WP_036311222.1">
    <property type="nucleotide sequence ID" value="NZ_JFYO01000005.1"/>
</dbReference>
<evidence type="ECO:0000313" key="6">
    <source>
        <dbReference type="EMBL" id="EZP27677.1"/>
    </source>
</evidence>
<evidence type="ECO:0000256" key="2">
    <source>
        <dbReference type="ARBA" id="ARBA00005582"/>
    </source>
</evidence>
<comment type="similarity">
    <text evidence="2 4">Belongs to the Nudix hydrolase family.</text>
</comment>
<comment type="caution">
    <text evidence="6">The sequence shown here is derived from an EMBL/GenBank/DDBJ whole genome shotgun (WGS) entry which is preliminary data.</text>
</comment>
<keyword evidence="3 4" id="KW-0378">Hydrolase</keyword>
<dbReference type="InterPro" id="IPR020084">
    <property type="entry name" value="NUDIX_hydrolase_CS"/>
</dbReference>
<evidence type="ECO:0000256" key="1">
    <source>
        <dbReference type="ARBA" id="ARBA00001946"/>
    </source>
</evidence>
<sequence>MDIRVAAYAVITDGDRILLAHWNSPTRPAWTMPGGGLDPGEDPMDAAVREVLEETGFHVELDGILGTDSQVIAAKDRIHGVGPIQALRIIYRAHVVGGELRNEEQGSTDEAAWFRIDEVASLTRVGLVDTSMRMAGLATA</sequence>
<dbReference type="OrthoDB" id="9804442at2"/>
<protein>
    <submittedName>
        <fullName evidence="6">MutT-like domain-containing protein</fullName>
    </submittedName>
</protein>
<dbReference type="InterPro" id="IPR015797">
    <property type="entry name" value="NUDIX_hydrolase-like_dom_sf"/>
</dbReference>
<dbReference type="CDD" id="cd02883">
    <property type="entry name" value="NUDIX_Hydrolase"/>
    <property type="match status" value="1"/>
</dbReference>
<gene>
    <name evidence="6" type="ORF">BW34_01667</name>
</gene>
<dbReference type="SUPFAM" id="SSF55811">
    <property type="entry name" value="Nudix"/>
    <property type="match status" value="1"/>
</dbReference>
<dbReference type="PRINTS" id="PR00502">
    <property type="entry name" value="NUDIXFAMILY"/>
</dbReference>
<reference evidence="6 7" key="1">
    <citation type="submission" date="2014-03" db="EMBL/GenBank/DDBJ databases">
        <title>Draft Genome Sequences of 13 Willow Endophytes.</title>
        <authorList>
            <person name="Gan H.Y."/>
            <person name="Gan H.M."/>
            <person name="Savka M.A."/>
            <person name="Hudson A.O."/>
        </authorList>
    </citation>
    <scope>NUCLEOTIDE SEQUENCE [LARGE SCALE GENOMIC DNA]</scope>
    <source>
        <strain evidence="6 7">RIT293</strain>
    </source>
</reference>
<proteinExistence type="inferred from homology"/>
<dbReference type="Pfam" id="PF00293">
    <property type="entry name" value="NUDIX"/>
    <property type="match status" value="1"/>
</dbReference>
<dbReference type="InterPro" id="IPR020476">
    <property type="entry name" value="Nudix_hydrolase"/>
</dbReference>
<dbReference type="Gene3D" id="3.90.79.10">
    <property type="entry name" value="Nucleoside Triphosphate Pyrophosphohydrolase"/>
    <property type="match status" value="1"/>
</dbReference>
<keyword evidence="7" id="KW-1185">Reference proteome</keyword>
<evidence type="ECO:0000259" key="5">
    <source>
        <dbReference type="PROSITE" id="PS51462"/>
    </source>
</evidence>
<dbReference type="AlphaFoldDB" id="A0A031FTU2"/>